<dbReference type="EMBL" id="LT629692">
    <property type="protein sequence ID" value="SDH23310.1"/>
    <property type="molecule type" value="Genomic_DNA"/>
</dbReference>
<name>A0A1G8ASM5_9MICO</name>
<evidence type="ECO:0000313" key="8">
    <source>
        <dbReference type="EMBL" id="SDH23310.1"/>
    </source>
</evidence>
<keyword evidence="4" id="KW-0378">Hydrolase</keyword>
<evidence type="ECO:0000256" key="4">
    <source>
        <dbReference type="ARBA" id="ARBA00022801"/>
    </source>
</evidence>
<dbReference type="EC" id="3.2.1.52" evidence="3"/>
<dbReference type="GO" id="GO:0004563">
    <property type="term" value="F:beta-N-acetylhexosaminidase activity"/>
    <property type="evidence" value="ECO:0007669"/>
    <property type="project" value="UniProtKB-EC"/>
</dbReference>
<evidence type="ECO:0000256" key="2">
    <source>
        <dbReference type="ARBA" id="ARBA00005336"/>
    </source>
</evidence>
<feature type="signal peptide" evidence="6">
    <location>
        <begin position="1"/>
        <end position="40"/>
    </location>
</feature>
<feature type="chain" id="PRO_5009242956" description="beta-N-acetylhexosaminidase" evidence="6">
    <location>
        <begin position="41"/>
        <end position="412"/>
    </location>
</feature>
<gene>
    <name evidence="8" type="ORF">SAMN04489810_2457</name>
</gene>
<dbReference type="AlphaFoldDB" id="A0A1G8ASM5"/>
<evidence type="ECO:0000313" key="9">
    <source>
        <dbReference type="Proteomes" id="UP000199009"/>
    </source>
</evidence>
<dbReference type="Proteomes" id="UP000199009">
    <property type="component" value="Chromosome I"/>
</dbReference>
<comment type="catalytic activity">
    <reaction evidence="1">
        <text>Hydrolysis of terminal non-reducing N-acetyl-D-hexosamine residues in N-acetyl-beta-D-hexosaminides.</text>
        <dbReference type="EC" id="3.2.1.52"/>
    </reaction>
</comment>
<organism evidence="8 9">
    <name type="scientific">Microbacterium pygmaeum</name>
    <dbReference type="NCBI Taxonomy" id="370764"/>
    <lineage>
        <taxon>Bacteria</taxon>
        <taxon>Bacillati</taxon>
        <taxon>Actinomycetota</taxon>
        <taxon>Actinomycetes</taxon>
        <taxon>Micrococcales</taxon>
        <taxon>Microbacteriaceae</taxon>
        <taxon>Microbacterium</taxon>
    </lineage>
</organism>
<accession>A0A1G8ASM5</accession>
<dbReference type="InterPro" id="IPR050226">
    <property type="entry name" value="NagZ_Beta-hexosaminidase"/>
</dbReference>
<dbReference type="InterPro" id="IPR001764">
    <property type="entry name" value="Glyco_hydro_3_N"/>
</dbReference>
<evidence type="ECO:0000259" key="7">
    <source>
        <dbReference type="Pfam" id="PF00933"/>
    </source>
</evidence>
<dbReference type="GO" id="GO:0009254">
    <property type="term" value="P:peptidoglycan turnover"/>
    <property type="evidence" value="ECO:0007669"/>
    <property type="project" value="TreeGrafter"/>
</dbReference>
<comment type="similarity">
    <text evidence="2">Belongs to the glycosyl hydrolase 3 family.</text>
</comment>
<dbReference type="Pfam" id="PF00933">
    <property type="entry name" value="Glyco_hydro_3"/>
    <property type="match status" value="1"/>
</dbReference>
<evidence type="ECO:0000256" key="6">
    <source>
        <dbReference type="SAM" id="SignalP"/>
    </source>
</evidence>
<protein>
    <recommendedName>
        <fullName evidence="3">beta-N-acetylhexosaminidase</fullName>
        <ecNumber evidence="3">3.2.1.52</ecNumber>
    </recommendedName>
</protein>
<dbReference type="Gene3D" id="3.20.20.300">
    <property type="entry name" value="Glycoside hydrolase, family 3, N-terminal domain"/>
    <property type="match status" value="1"/>
</dbReference>
<keyword evidence="9" id="KW-1185">Reference proteome</keyword>
<keyword evidence="6" id="KW-0732">Signal</keyword>
<dbReference type="GO" id="GO:0005975">
    <property type="term" value="P:carbohydrate metabolic process"/>
    <property type="evidence" value="ECO:0007669"/>
    <property type="project" value="InterPro"/>
</dbReference>
<proteinExistence type="inferred from homology"/>
<dbReference type="SUPFAM" id="SSF51445">
    <property type="entry name" value="(Trans)glycosidases"/>
    <property type="match status" value="1"/>
</dbReference>
<dbReference type="InterPro" id="IPR017853">
    <property type="entry name" value="GH"/>
</dbReference>
<sequence>MLRPSSRATEHMPRPSRSVLACGVAAALLAGAIAPASASASPADPAAEPETGTVTVLAGADADAEAGDLVAAMSLREKAASLVMGHIPTTDRATLTAYMAQDGIGGFILMGANIPPTEAELRALTDALTDSGSLPPLIAVDQEGGDVARLAWDAFPSALTLKDAPADATRDAFAGRAALLERAGIGVNFGVVADVTPDPAMFIYRRELGTTPAASSERVAAAVAGEGTAVMSTLKHFPGHGAAPGDSHGGIPTTPKTRSEWDAADAAPFAAGIDQAAPILMFGHLAYTSIDAQPATLSAEWHRIAREDLGFDGIAITDDLGMLQGSGIPAYADPVANAVAAIAAGNDMVLAVAYSTPESAARIVDGLVAAVEAGALAESRIDEAAVRVATARIGLAASGRAMLPCADCGPVD</sequence>
<dbReference type="STRING" id="370764.SAMN04489810_2457"/>
<keyword evidence="5" id="KW-0326">Glycosidase</keyword>
<evidence type="ECO:0000256" key="5">
    <source>
        <dbReference type="ARBA" id="ARBA00023295"/>
    </source>
</evidence>
<evidence type="ECO:0000256" key="3">
    <source>
        <dbReference type="ARBA" id="ARBA00012663"/>
    </source>
</evidence>
<dbReference type="PANTHER" id="PTHR30480">
    <property type="entry name" value="BETA-HEXOSAMINIDASE-RELATED"/>
    <property type="match status" value="1"/>
</dbReference>
<dbReference type="InterPro" id="IPR036962">
    <property type="entry name" value="Glyco_hydro_3_N_sf"/>
</dbReference>
<dbReference type="PANTHER" id="PTHR30480:SF13">
    <property type="entry name" value="BETA-HEXOSAMINIDASE"/>
    <property type="match status" value="1"/>
</dbReference>
<reference evidence="8 9" key="1">
    <citation type="submission" date="2016-10" db="EMBL/GenBank/DDBJ databases">
        <authorList>
            <person name="de Groot N.N."/>
        </authorList>
    </citation>
    <scope>NUCLEOTIDE SEQUENCE [LARGE SCALE GENOMIC DNA]</scope>
    <source>
        <strain evidence="8 9">DSM 23142</strain>
    </source>
</reference>
<evidence type="ECO:0000256" key="1">
    <source>
        <dbReference type="ARBA" id="ARBA00001231"/>
    </source>
</evidence>
<feature type="domain" description="Glycoside hydrolase family 3 N-terminal" evidence="7">
    <location>
        <begin position="75"/>
        <end position="390"/>
    </location>
</feature>